<dbReference type="VEuPathDB" id="FungiDB:MFRU_030g00070"/>
<evidence type="ECO:0000313" key="3">
    <source>
        <dbReference type="Proteomes" id="UP000322873"/>
    </source>
</evidence>
<reference evidence="2 3" key="1">
    <citation type="submission" date="2019-06" db="EMBL/GenBank/DDBJ databases">
        <title>Genome Sequence of the Brown Rot Fungal Pathogen Monilinia fructicola.</title>
        <authorList>
            <person name="De Miccolis Angelini R.M."/>
            <person name="Landi L."/>
            <person name="Abate D."/>
            <person name="Pollastro S."/>
            <person name="Romanazzi G."/>
            <person name="Faretra F."/>
        </authorList>
    </citation>
    <scope>NUCLEOTIDE SEQUENCE [LARGE SCALE GENOMIC DNA]</scope>
    <source>
        <strain evidence="2 3">Mfrc123</strain>
    </source>
</reference>
<keyword evidence="1" id="KW-0175">Coiled coil</keyword>
<gene>
    <name evidence="2" type="ORF">EYC84_003867</name>
</gene>
<protein>
    <submittedName>
        <fullName evidence="2">Uncharacterized protein</fullName>
    </submittedName>
</protein>
<feature type="coiled-coil region" evidence="1">
    <location>
        <begin position="173"/>
        <end position="228"/>
    </location>
</feature>
<accession>A0A5M9K722</accession>
<comment type="caution">
    <text evidence="2">The sequence shown here is derived from an EMBL/GenBank/DDBJ whole genome shotgun (WGS) entry which is preliminary data.</text>
</comment>
<dbReference type="AlphaFoldDB" id="A0A5M9K722"/>
<evidence type="ECO:0000313" key="2">
    <source>
        <dbReference type="EMBL" id="KAA8574615.1"/>
    </source>
</evidence>
<evidence type="ECO:0000256" key="1">
    <source>
        <dbReference type="SAM" id="Coils"/>
    </source>
</evidence>
<name>A0A5M9K722_MONFR</name>
<sequence>MPPNVVNESMVQDLIDFLCEAVPSFEATLEVLELVLESNPMTSRVAKSHRRWIHICLMQQILPLQGEEREEWMAELFDGEQSTTELFAEKMCEDGIWIEEEDENQRVFYSMHQRKERNLHHYLLSPRIQRIYNTEVMEYLPLIKKESIEGSDYPPKNVSTSYKVVTPDWQKEIIAAKKQLAQSQSLVGDLQEEIQLANETIVTQNKALESKNEQLKMARTANSRLEKTWMKRYKKFFKRTWK</sequence>
<dbReference type="EMBL" id="VICG01000002">
    <property type="protein sequence ID" value="KAA8574615.1"/>
    <property type="molecule type" value="Genomic_DNA"/>
</dbReference>
<dbReference type="Proteomes" id="UP000322873">
    <property type="component" value="Unassembled WGS sequence"/>
</dbReference>
<organism evidence="2 3">
    <name type="scientific">Monilinia fructicola</name>
    <name type="common">Brown rot fungus</name>
    <name type="synonym">Ciboria fructicola</name>
    <dbReference type="NCBI Taxonomy" id="38448"/>
    <lineage>
        <taxon>Eukaryota</taxon>
        <taxon>Fungi</taxon>
        <taxon>Dikarya</taxon>
        <taxon>Ascomycota</taxon>
        <taxon>Pezizomycotina</taxon>
        <taxon>Leotiomycetes</taxon>
        <taxon>Helotiales</taxon>
        <taxon>Sclerotiniaceae</taxon>
        <taxon>Monilinia</taxon>
    </lineage>
</organism>
<keyword evidence="3" id="KW-1185">Reference proteome</keyword>
<proteinExistence type="predicted"/>